<feature type="domain" description="Integral membrane bound transporter" evidence="6">
    <location>
        <begin position="343"/>
        <end position="473"/>
    </location>
</feature>
<dbReference type="AlphaFoldDB" id="C5KKD4"/>
<reference evidence="7 8" key="1">
    <citation type="submission" date="2008-07" db="EMBL/GenBank/DDBJ databases">
        <authorList>
            <person name="El-Sayed N."/>
            <person name="Caler E."/>
            <person name="Inman J."/>
            <person name="Amedeo P."/>
            <person name="Hass B."/>
            <person name="Wortman J."/>
        </authorList>
    </citation>
    <scope>NUCLEOTIDE SEQUENCE [LARGE SCALE GENOMIC DNA]</scope>
    <source>
        <strain evidence="8">ATCC 50983 / TXsc</strain>
    </source>
</reference>
<keyword evidence="3 5" id="KW-1133">Transmembrane helix</keyword>
<dbReference type="RefSeq" id="XP_002783250.1">
    <property type="nucleotide sequence ID" value="XM_002783204.1"/>
</dbReference>
<dbReference type="Proteomes" id="UP000007800">
    <property type="component" value="Unassembled WGS sequence"/>
</dbReference>
<dbReference type="InterPro" id="IPR049453">
    <property type="entry name" value="Memb_transporter_dom"/>
</dbReference>
<dbReference type="InParanoid" id="C5KKD4"/>
<keyword evidence="8" id="KW-1185">Reference proteome</keyword>
<sequence length="943" mass="103108">MGGGIYYRLWAVLFFLPITFFFCMSQSNGGCKMSEIIMGQTSLVSSGVAVLWFVNNGYKEGTAFAVFQTFGTLSSFIILQLLHLAHLLPADSPPAFQRFSYSAANLYDILTSYIVSGDEHSKLLQSAHDDFMDACFKIASHPGPGGIETPAWYMAAYLFSLRENLKSGKFTDTILDNYWQPMAADLLELRSSVGLVLRSIYETEPTLRERADAINLRDRARVFEAHLLKVNRSAASLVTSGDIEPPDDNEFMRFQSALGSAFYFACRAQDYRDASLQLRAKNSEQAERYSCHPFAGFVAWWKAWWAEPFFKGLNEGGGARPTLIYAARFTLAVVIGEVVLVVGQHYSDGVRQHGLWGILPVYLCFLPTCGASLLRGSRRVIGTLVGALVSIVCLRINPHDPVAIFVEMMIVVFVGKFASSYGGIGYAGSVFTLTWFVVCMGLAIGTTLPPDEMMIAAGWRAGLTAAGVVYATVFSGVVFPEFAAVHYKKATAHAIKEGCDGVEEAILQLVRARSDQKGEFSLIDPRIEFGHSVFESLSTRVKYTQDATAEVAVLGTLRLLSPMTKRVLLKGHDIDKLTNAALVLHNSLVSATLFVTGPAAEMLDAIVPGLKKFRLALRASSERLHRAINEEKNISPLKDDVNVAAQLCLDAFLHAKDRLIEDCLAGSEGAAEIISSGGFRVYYLVYSLTFFAGLWTSIENRLIGQQPAVEMVGADMMSSDPSTSSTDDEGSLDDTLGGGIVAPSGETDCAETYLRPEDLEETFTLSREVLAECKRSDSDKDPDCTKFITPGYRLWHVCISLSKSTDELKSATVGDTLVTKLRELDCLCREVAARVLEHGVRDMLNSGDDDEDTRSQRDNLIKIWLRTGQSWLSLTSGGAEQWTAANNALTKGITIFKKAVTELSEGSVSETTKNAAFSGALHLAQALCLTGSWDGAVQVEVYL</sequence>
<accession>C5KKD4</accession>
<feature type="transmembrane region" description="Helical" evidence="5">
    <location>
        <begin position="6"/>
        <end position="24"/>
    </location>
</feature>
<organism evidence="8">
    <name type="scientific">Perkinsus marinus (strain ATCC 50983 / TXsc)</name>
    <dbReference type="NCBI Taxonomy" id="423536"/>
    <lineage>
        <taxon>Eukaryota</taxon>
        <taxon>Sar</taxon>
        <taxon>Alveolata</taxon>
        <taxon>Perkinsozoa</taxon>
        <taxon>Perkinsea</taxon>
        <taxon>Perkinsida</taxon>
        <taxon>Perkinsidae</taxon>
        <taxon>Perkinsus</taxon>
    </lineage>
</organism>
<proteinExistence type="predicted"/>
<dbReference type="GeneID" id="9061930"/>
<evidence type="ECO:0000256" key="1">
    <source>
        <dbReference type="ARBA" id="ARBA00004141"/>
    </source>
</evidence>
<dbReference type="GO" id="GO:0016020">
    <property type="term" value="C:membrane"/>
    <property type="evidence" value="ECO:0007669"/>
    <property type="project" value="UniProtKB-SubCell"/>
</dbReference>
<dbReference type="PANTHER" id="PTHR31086">
    <property type="entry name" value="ALUMINUM-ACTIVATED MALATE TRANSPORTER 10"/>
    <property type="match status" value="1"/>
</dbReference>
<feature type="transmembrane region" description="Helical" evidence="5">
    <location>
        <begin position="457"/>
        <end position="479"/>
    </location>
</feature>
<feature type="transmembrane region" description="Helical" evidence="5">
    <location>
        <begin position="323"/>
        <end position="342"/>
    </location>
</feature>
<dbReference type="EMBL" id="GG673688">
    <property type="protein sequence ID" value="EER15046.1"/>
    <property type="molecule type" value="Genomic_DNA"/>
</dbReference>
<keyword evidence="4 5" id="KW-0472">Membrane</keyword>
<protein>
    <recommendedName>
        <fullName evidence="6">Integral membrane bound transporter domain-containing protein</fullName>
    </recommendedName>
</protein>
<dbReference type="Pfam" id="PF13515">
    <property type="entry name" value="FUSC_2"/>
    <property type="match status" value="1"/>
</dbReference>
<evidence type="ECO:0000259" key="6">
    <source>
        <dbReference type="Pfam" id="PF13515"/>
    </source>
</evidence>
<evidence type="ECO:0000256" key="5">
    <source>
        <dbReference type="SAM" id="Phobius"/>
    </source>
</evidence>
<evidence type="ECO:0000256" key="4">
    <source>
        <dbReference type="ARBA" id="ARBA00023136"/>
    </source>
</evidence>
<name>C5KKD4_PERM5</name>
<gene>
    <name evidence="7" type="ORF">Pmar_PMAR023371</name>
</gene>
<feature type="transmembrane region" description="Helical" evidence="5">
    <location>
        <begin position="380"/>
        <end position="397"/>
    </location>
</feature>
<feature type="transmembrane region" description="Helical" evidence="5">
    <location>
        <begin position="66"/>
        <end position="88"/>
    </location>
</feature>
<feature type="transmembrane region" description="Helical" evidence="5">
    <location>
        <begin position="354"/>
        <end position="373"/>
    </location>
</feature>
<evidence type="ECO:0000313" key="8">
    <source>
        <dbReference type="Proteomes" id="UP000007800"/>
    </source>
</evidence>
<comment type="subcellular location">
    <subcellularLocation>
        <location evidence="1">Membrane</location>
        <topology evidence="1">Multi-pass membrane protein</topology>
    </subcellularLocation>
</comment>
<keyword evidence="2 5" id="KW-0812">Transmembrane</keyword>
<evidence type="ECO:0000256" key="2">
    <source>
        <dbReference type="ARBA" id="ARBA00022692"/>
    </source>
</evidence>
<evidence type="ECO:0000256" key="3">
    <source>
        <dbReference type="ARBA" id="ARBA00022989"/>
    </source>
</evidence>
<feature type="transmembrane region" description="Helical" evidence="5">
    <location>
        <begin position="426"/>
        <end position="445"/>
    </location>
</feature>
<evidence type="ECO:0000313" key="7">
    <source>
        <dbReference type="EMBL" id="EER15046.1"/>
    </source>
</evidence>
<feature type="transmembrane region" description="Helical" evidence="5">
    <location>
        <begin position="36"/>
        <end position="54"/>
    </location>
</feature>
<dbReference type="OrthoDB" id="463710at2759"/>